<keyword evidence="3 7" id="KW-0808">Transferase</keyword>
<dbReference type="EC" id="2.5.1.145" evidence="7"/>
<dbReference type="GO" id="GO:0005886">
    <property type="term" value="C:plasma membrane"/>
    <property type="evidence" value="ECO:0007669"/>
    <property type="project" value="UniProtKB-SubCell"/>
</dbReference>
<dbReference type="AlphaFoldDB" id="A0A3R9ZBI7"/>
<comment type="function">
    <text evidence="7">Catalyzes the transfer of the diacylglyceryl group from phosphatidylglycerol to the sulfhydryl group of the N-terminal cysteine of a prolipoprotein, the first step in the formation of mature lipoproteins.</text>
</comment>
<feature type="transmembrane region" description="Helical" evidence="7">
    <location>
        <begin position="96"/>
        <end position="113"/>
    </location>
</feature>
<feature type="transmembrane region" description="Helical" evidence="7">
    <location>
        <begin position="242"/>
        <end position="266"/>
    </location>
</feature>
<feature type="transmembrane region" description="Helical" evidence="7">
    <location>
        <begin position="125"/>
        <end position="143"/>
    </location>
</feature>
<keyword evidence="4 7" id="KW-0812">Transmembrane</keyword>
<dbReference type="GO" id="GO:0042158">
    <property type="term" value="P:lipoprotein biosynthetic process"/>
    <property type="evidence" value="ECO:0007669"/>
    <property type="project" value="UniProtKB-UniRule"/>
</dbReference>
<evidence type="ECO:0000313" key="8">
    <source>
        <dbReference type="EMBL" id="RST70033.1"/>
    </source>
</evidence>
<comment type="caution">
    <text evidence="8">The sequence shown here is derived from an EMBL/GenBank/DDBJ whole genome shotgun (WGS) entry which is preliminary data.</text>
</comment>
<dbReference type="UniPathway" id="UPA00664"/>
<dbReference type="EMBL" id="RXFM01000018">
    <property type="protein sequence ID" value="RST70033.1"/>
    <property type="molecule type" value="Genomic_DNA"/>
</dbReference>
<dbReference type="NCBIfam" id="TIGR00544">
    <property type="entry name" value="lgt"/>
    <property type="match status" value="1"/>
</dbReference>
<feature type="transmembrane region" description="Helical" evidence="7">
    <location>
        <begin position="213"/>
        <end position="230"/>
    </location>
</feature>
<evidence type="ECO:0000256" key="6">
    <source>
        <dbReference type="ARBA" id="ARBA00023136"/>
    </source>
</evidence>
<evidence type="ECO:0000256" key="4">
    <source>
        <dbReference type="ARBA" id="ARBA00022692"/>
    </source>
</evidence>
<comment type="subcellular location">
    <subcellularLocation>
        <location evidence="7">Cell membrane</location>
        <topology evidence="7">Multi-pass membrane protein</topology>
    </subcellularLocation>
</comment>
<evidence type="ECO:0000313" key="9">
    <source>
        <dbReference type="Proteomes" id="UP000279470"/>
    </source>
</evidence>
<feature type="transmembrane region" description="Helical" evidence="7">
    <location>
        <begin position="56"/>
        <end position="76"/>
    </location>
</feature>
<keyword evidence="2 7" id="KW-1003">Cell membrane</keyword>
<accession>A0A3R9ZBI7</accession>
<evidence type="ECO:0000256" key="3">
    <source>
        <dbReference type="ARBA" id="ARBA00022679"/>
    </source>
</evidence>
<dbReference type="Proteomes" id="UP000279470">
    <property type="component" value="Unassembled WGS sequence"/>
</dbReference>
<comment type="similarity">
    <text evidence="1 7">Belongs to the Lgt family.</text>
</comment>
<evidence type="ECO:0000256" key="5">
    <source>
        <dbReference type="ARBA" id="ARBA00022989"/>
    </source>
</evidence>
<gene>
    <name evidence="7" type="primary">lgt</name>
    <name evidence="8" type="ORF">EIC27_02030</name>
</gene>
<feature type="transmembrane region" description="Helical" evidence="7">
    <location>
        <begin position="20"/>
        <end position="36"/>
    </location>
</feature>
<organism evidence="8 9">
    <name type="scientific">Candidatus Aquarickettsia rohweri</name>
    <dbReference type="NCBI Taxonomy" id="2602574"/>
    <lineage>
        <taxon>Bacteria</taxon>
        <taxon>Pseudomonadati</taxon>
        <taxon>Pseudomonadota</taxon>
        <taxon>Alphaproteobacteria</taxon>
        <taxon>Rickettsiales</taxon>
        <taxon>Candidatus Midichloriaceae</taxon>
        <taxon>Candidatus Aquarickettsia</taxon>
    </lineage>
</organism>
<evidence type="ECO:0000256" key="7">
    <source>
        <dbReference type="HAMAP-Rule" id="MF_01147"/>
    </source>
</evidence>
<dbReference type="RefSeq" id="WP_126044501.1">
    <property type="nucleotide sequence ID" value="NZ_RXFM01000018.1"/>
</dbReference>
<sequence>MLFPNINPIAIELGYISIRWYGISYVIGVLLGVYILKKIEKKYTVANLISSAYENLLTYIIIGITIGGRLGYILFYCPNVILDDFWEIFKIWHGGMSFHGGLLGVMASIWLFSLKNGKFISTMDLIACVVPIGLFFGRIANFINAELYGKKTNVSWGVIFPNTDYQPRHPSQLYEAAFEGIMLFCIMLIALRIRQNFLNNKTLDSKKSKNMEGFLSGVFLTFYSLFRIIIEIFREPDQHIGYIFNLLSLGQILSIPMLVMGIYLIFKRVATKN</sequence>
<keyword evidence="6 7" id="KW-0472">Membrane</keyword>
<dbReference type="PANTHER" id="PTHR30589:SF0">
    <property type="entry name" value="PHOSPHATIDYLGLYCEROL--PROLIPOPROTEIN DIACYLGLYCERYL TRANSFERASE"/>
    <property type="match status" value="1"/>
</dbReference>
<proteinExistence type="inferred from homology"/>
<feature type="transmembrane region" description="Helical" evidence="7">
    <location>
        <begin position="173"/>
        <end position="193"/>
    </location>
</feature>
<evidence type="ECO:0000256" key="1">
    <source>
        <dbReference type="ARBA" id="ARBA00007150"/>
    </source>
</evidence>
<comment type="catalytic activity">
    <reaction evidence="7">
        <text>L-cysteinyl-[prolipoprotein] + a 1,2-diacyl-sn-glycero-3-phospho-(1'-sn-glycerol) = an S-1,2-diacyl-sn-glyceryl-L-cysteinyl-[prolipoprotein] + sn-glycerol 1-phosphate + H(+)</text>
        <dbReference type="Rhea" id="RHEA:56712"/>
        <dbReference type="Rhea" id="RHEA-COMP:14679"/>
        <dbReference type="Rhea" id="RHEA-COMP:14680"/>
        <dbReference type="ChEBI" id="CHEBI:15378"/>
        <dbReference type="ChEBI" id="CHEBI:29950"/>
        <dbReference type="ChEBI" id="CHEBI:57685"/>
        <dbReference type="ChEBI" id="CHEBI:64716"/>
        <dbReference type="ChEBI" id="CHEBI:140658"/>
        <dbReference type="EC" id="2.5.1.145"/>
    </reaction>
</comment>
<dbReference type="InterPro" id="IPR001640">
    <property type="entry name" value="Lgt"/>
</dbReference>
<dbReference type="OrthoDB" id="871140at2"/>
<feature type="binding site" evidence="7">
    <location>
        <position position="138"/>
    </location>
    <ligand>
        <name>a 1,2-diacyl-sn-glycero-3-phospho-(1'-sn-glycerol)</name>
        <dbReference type="ChEBI" id="CHEBI:64716"/>
    </ligand>
</feature>
<keyword evidence="9" id="KW-1185">Reference proteome</keyword>
<evidence type="ECO:0000256" key="2">
    <source>
        <dbReference type="ARBA" id="ARBA00022475"/>
    </source>
</evidence>
<keyword evidence="8" id="KW-0449">Lipoprotein</keyword>
<dbReference type="HAMAP" id="MF_01147">
    <property type="entry name" value="Lgt"/>
    <property type="match status" value="1"/>
</dbReference>
<dbReference type="Pfam" id="PF01790">
    <property type="entry name" value="LGT"/>
    <property type="match status" value="1"/>
</dbReference>
<dbReference type="PANTHER" id="PTHR30589">
    <property type="entry name" value="PROLIPOPROTEIN DIACYLGLYCERYL TRANSFERASE"/>
    <property type="match status" value="1"/>
</dbReference>
<dbReference type="PROSITE" id="PS01311">
    <property type="entry name" value="LGT"/>
    <property type="match status" value="1"/>
</dbReference>
<keyword evidence="5 7" id="KW-1133">Transmembrane helix</keyword>
<comment type="pathway">
    <text evidence="7">Protein modification; lipoprotein biosynthesis (diacylglyceryl transfer).</text>
</comment>
<reference evidence="9" key="1">
    <citation type="submission" date="2018-11" db="EMBL/GenBank/DDBJ databases">
        <title>Phylogenetic, genomic, and biogeographic characterization of a novel and ubiquitous marine invertebrate-associated Rickettsiales parasite, Candidatus Marinoinvertebrata rohwerii, gen. nov., sp. nov.</title>
        <authorList>
            <person name="Klinges J.G."/>
            <person name="Rosales S.M."/>
            <person name="Mcminds R."/>
            <person name="Shaver E.C."/>
            <person name="Shantz A."/>
            <person name="Peters E.C."/>
            <person name="Burkepile D.E."/>
            <person name="Silliman B.R."/>
            <person name="Vega Thurber R.L."/>
        </authorList>
    </citation>
    <scope>NUCLEOTIDE SEQUENCE [LARGE SCALE GENOMIC DNA]</scope>
    <source>
        <strain evidence="9">a_cerv_44</strain>
    </source>
</reference>
<dbReference type="GO" id="GO:0008961">
    <property type="term" value="F:phosphatidylglycerol-prolipoprotein diacylglyceryl transferase activity"/>
    <property type="evidence" value="ECO:0007669"/>
    <property type="project" value="UniProtKB-UniRule"/>
</dbReference>
<name>A0A3R9ZBI7_9RICK</name>
<protein>
    <recommendedName>
        <fullName evidence="7">Phosphatidylglycerol--prolipoprotein diacylglyceryl transferase</fullName>
        <ecNumber evidence="7">2.5.1.145</ecNumber>
    </recommendedName>
</protein>